<dbReference type="PANTHER" id="PTHR18964">
    <property type="entry name" value="ROK (REPRESSOR, ORF, KINASE) FAMILY"/>
    <property type="match status" value="1"/>
</dbReference>
<dbReference type="RefSeq" id="WP_187036164.1">
    <property type="nucleotide sequence ID" value="NZ_CP060286.1"/>
</dbReference>
<evidence type="ECO:0000256" key="1">
    <source>
        <dbReference type="ARBA" id="ARBA00006479"/>
    </source>
</evidence>
<dbReference type="EMBL" id="CP060286">
    <property type="protein sequence ID" value="QNK40854.1"/>
    <property type="molecule type" value="Genomic_DNA"/>
</dbReference>
<dbReference type="Gene3D" id="3.30.420.40">
    <property type="match status" value="2"/>
</dbReference>
<dbReference type="InterPro" id="IPR000600">
    <property type="entry name" value="ROK"/>
</dbReference>
<proteinExistence type="inferred from homology"/>
<organism evidence="2 3">
    <name type="scientific">Caproicibacter fermentans</name>
    <dbReference type="NCBI Taxonomy" id="2576756"/>
    <lineage>
        <taxon>Bacteria</taxon>
        <taxon>Bacillati</taxon>
        <taxon>Bacillota</taxon>
        <taxon>Clostridia</taxon>
        <taxon>Eubacteriales</taxon>
        <taxon>Acutalibacteraceae</taxon>
        <taxon>Caproicibacter</taxon>
    </lineage>
</organism>
<dbReference type="PANTHER" id="PTHR18964:SF149">
    <property type="entry name" value="BIFUNCTIONAL UDP-N-ACETYLGLUCOSAMINE 2-EPIMERASE_N-ACETYLMANNOSAMINE KINASE"/>
    <property type="match status" value="1"/>
</dbReference>
<dbReference type="InterPro" id="IPR043129">
    <property type="entry name" value="ATPase_NBD"/>
</dbReference>
<dbReference type="Pfam" id="PF00480">
    <property type="entry name" value="ROK"/>
    <property type="match status" value="1"/>
</dbReference>
<protein>
    <submittedName>
        <fullName evidence="2">ROK family protein</fullName>
    </submittedName>
</protein>
<name>A0A7G8TB63_9FIRM</name>
<dbReference type="AlphaFoldDB" id="A0A7G8TB63"/>
<dbReference type="Proteomes" id="UP000515909">
    <property type="component" value="Chromosome"/>
</dbReference>
<evidence type="ECO:0000313" key="3">
    <source>
        <dbReference type="Proteomes" id="UP000515909"/>
    </source>
</evidence>
<gene>
    <name evidence="2" type="ORF">HCR03_00545</name>
</gene>
<comment type="similarity">
    <text evidence="1">Belongs to the ROK (NagC/XylR) family.</text>
</comment>
<dbReference type="SUPFAM" id="SSF53067">
    <property type="entry name" value="Actin-like ATPase domain"/>
    <property type="match status" value="1"/>
</dbReference>
<evidence type="ECO:0000313" key="2">
    <source>
        <dbReference type="EMBL" id="QNK40854.1"/>
    </source>
</evidence>
<accession>A0A7G8TB63</accession>
<reference evidence="2 3" key="1">
    <citation type="submission" date="2020-08" db="EMBL/GenBank/DDBJ databases">
        <title>The isolate Caproiciproducens sp. 7D4C2 produces n-caproate at mildly acidic conditions from hexoses: genome and rBOX comparison with related strains and chain-elongating bacteria.</title>
        <authorList>
            <person name="Esquivel-Elizondo S."/>
            <person name="Bagci C."/>
            <person name="Temovska M."/>
            <person name="Jeon B.S."/>
            <person name="Bessarab I."/>
            <person name="Williams R.B.H."/>
            <person name="Huson D.H."/>
            <person name="Angenent L.T."/>
        </authorList>
    </citation>
    <scope>NUCLEOTIDE SEQUENCE [LARGE SCALE GENOMIC DNA]</scope>
    <source>
        <strain evidence="2 3">7D4C2</strain>
    </source>
</reference>
<dbReference type="KEGG" id="cfem:HCR03_00545"/>
<sequence>MTDGEKSIHGIWNVPVAVRKPMEEALHIPVVMDNGIRCSALLEQMTSDEDNFIFIKYMQPGIGATFLKDGEIYRGESYFSMEIGHTIIDPEGDYCPLCRRRGCLESVISIDRMTKEITEQFSPEWCPELYGLCEGSAENISLELILKAADNGSIAINRLLKRNARYFAIAVINAHTLIDIHKIMIVGTLFSSVRFSEYFKTFIYEYQLTPIYDMIQILPLKNMELSPAALCVHSFLEHI</sequence>